<dbReference type="InterPro" id="IPR036691">
    <property type="entry name" value="Endo/exonu/phosph_ase_sf"/>
</dbReference>
<dbReference type="PROSITE" id="PS00330">
    <property type="entry name" value="HEMOLYSIN_CALCIUM"/>
    <property type="match status" value="3"/>
</dbReference>
<dbReference type="InterPro" id="IPR001343">
    <property type="entry name" value="Hemolysn_Ca-bd"/>
</dbReference>
<protein>
    <submittedName>
        <fullName evidence="1">Hemolysin IA</fullName>
    </submittedName>
</protein>
<dbReference type="OrthoDB" id="9773411at2"/>
<dbReference type="InterPro" id="IPR047971">
    <property type="entry name" value="ExeM-like"/>
</dbReference>
<dbReference type="InterPro" id="IPR018511">
    <property type="entry name" value="Hemolysin-typ_Ca-bd_CS"/>
</dbReference>
<dbReference type="GO" id="GO:0005509">
    <property type="term" value="F:calcium ion binding"/>
    <property type="evidence" value="ECO:0007669"/>
    <property type="project" value="InterPro"/>
</dbReference>
<dbReference type="EMBL" id="CXSU01000011">
    <property type="protein sequence ID" value="CTQ49475.1"/>
    <property type="molecule type" value="Genomic_DNA"/>
</dbReference>
<dbReference type="CDD" id="cd04486">
    <property type="entry name" value="YhcR_OBF_like"/>
    <property type="match status" value="1"/>
</dbReference>
<keyword evidence="2" id="KW-1185">Reference proteome</keyword>
<dbReference type="NCBIfam" id="NF033681">
    <property type="entry name" value="ExeM_NucH_DNase"/>
    <property type="match status" value="1"/>
</dbReference>
<accession>A0A0M6YIH8</accession>
<dbReference type="Pfam" id="PF00353">
    <property type="entry name" value="HemolysinCabind"/>
    <property type="match status" value="3"/>
</dbReference>
<dbReference type="Proteomes" id="UP000049222">
    <property type="component" value="Unassembled WGS sequence"/>
</dbReference>
<dbReference type="InterPro" id="IPR011049">
    <property type="entry name" value="Serralysin-like_metalloprot_C"/>
</dbReference>
<evidence type="ECO:0000313" key="1">
    <source>
        <dbReference type="EMBL" id="CTQ49475.1"/>
    </source>
</evidence>
<sequence length="1151" mass="121281">MSLIISAVFDGPLTGGVPKGIELYVTQDIADLSRFGIGGANNGGGTDGEEFTFPAVSATAGDYLYIGSEAESFAAFFGFAPDYTSSAVNVNGDDAIELFEDGSVIDTLGDPNVDGTDQPWEYLDGWAARLPGSTAGAFDPTQWQFSGPDALDGETTNASAQTPIPLGTFTGEPPAPPVRTITINEIDADNPSTDSAEFIELYDGGAGGTSLDGLTIVLFNGSNESVYDTISLDGQVTNEDGFFVIGSADVPNVDLAAFTTNGLQNGADAVALYDGAVPDAPTTDGLVDAIVYGTDDDDDPELLAALGLTQQVNEAGNGDSTTDAIARDPDGTGEFVVQAPTPGATNVVQPPAEITLISTIQGAIGTQDGAQIGVDDRSLLVDQVVTIRAIVTADFQDNLLGANGDLNGFYLQEEVTDYDFNDLTSEGIFIFDGFDPDVDVNIGDLVEVTGTVAEFNGETQISAAFVTVLDTDQMVPDAVEVMFPTATVALDDDGGYVANLEAYEGMLVTIPTDMVVTELFNLDRFGQYSVTEGERPTQFTQTNDPDAEGNDAYLQDVATRTIVLDDGQSAQNPDEIRIIDGNDGVLTSDDAFRMGDTITDITGVVAYSFDEFRINAPTGTYTETNPRPEEPDEIGGNFKVASLNVLNYFTTIDEPGIATDNGSDPRGADSVLEFERQAEKLVNAIVEMDAAVVGLIEIENDFAGDTFAIKDLVDRVNTQLGSEVYAFVDPGQEFIGGDAISNGLIYKQNEVALNGDLAILETFEGRNFLDPLDAGRDLNRPAIAQTFTDLDTGETITVSVNHLKSKGSLSGLDVDVAQGDGQGNNNATRAAAADILGDWINSDPTGQGAENILILGDLNAYAQEDPIRELEADGFTDLAAQELGDDAYSFVFDGLIGTLDYALANDALAEMLVGVTEWHINADEADAIDYNLDFGRDPDLFDGDTPARNSDHDPVIVSFDFAPALNLIAGTEERDYIIATEGSDEIRAGGGRDFVLALGGDDLVFGDDGRDRIIGGEGNDSIFGGAGEDRLFGGNGDDELDGGSGRDRIYGGDGDDRIAGGGGTKDMVWGGEGADTFIFSAEIANDGSRDKTKIFDFDVDADLLDLGGAEIARVNETSGFTRITLEGGDEITLLGVQNADEIVFVDELAFV</sequence>
<dbReference type="SUPFAM" id="SSF51120">
    <property type="entry name" value="beta-Roll"/>
    <property type="match status" value="1"/>
</dbReference>
<organism evidence="1 2">
    <name type="scientific">Jannaschia donghaensis</name>
    <dbReference type="NCBI Taxonomy" id="420998"/>
    <lineage>
        <taxon>Bacteria</taxon>
        <taxon>Pseudomonadati</taxon>
        <taxon>Pseudomonadota</taxon>
        <taxon>Alphaproteobacteria</taxon>
        <taxon>Rhodobacterales</taxon>
        <taxon>Roseobacteraceae</taxon>
        <taxon>Jannaschia</taxon>
    </lineage>
</organism>
<dbReference type="Gene3D" id="3.60.10.10">
    <property type="entry name" value="Endonuclease/exonuclease/phosphatase"/>
    <property type="match status" value="1"/>
</dbReference>
<dbReference type="PANTHER" id="PTHR42834">
    <property type="entry name" value="ENDONUCLEASE/EXONUCLEASE/PHOSPHATASE FAMILY PROTEIN (AFU_ORTHOLOGUE AFUA_3G09210)"/>
    <property type="match status" value="1"/>
</dbReference>
<dbReference type="PRINTS" id="PR00313">
    <property type="entry name" value="CABNDNGRPT"/>
</dbReference>
<reference evidence="1 2" key="1">
    <citation type="submission" date="2015-07" db="EMBL/GenBank/DDBJ databases">
        <authorList>
            <person name="Noorani M."/>
        </authorList>
    </citation>
    <scope>NUCLEOTIDE SEQUENCE [LARGE SCALE GENOMIC DNA]</scope>
    <source>
        <strain evidence="1 2">CECT 7802</strain>
    </source>
</reference>
<dbReference type="AlphaFoldDB" id="A0A0M6YIH8"/>
<dbReference type="STRING" id="420998.JDO7802_01489"/>
<gene>
    <name evidence="1" type="primary">apxIA</name>
    <name evidence="1" type="ORF">JDO7802_01489</name>
</gene>
<dbReference type="RefSeq" id="WP_055084089.1">
    <property type="nucleotide sequence ID" value="NZ_CXSU01000011.1"/>
</dbReference>
<name>A0A0M6YIH8_9RHOB</name>
<evidence type="ECO:0000313" key="2">
    <source>
        <dbReference type="Proteomes" id="UP000049222"/>
    </source>
</evidence>
<dbReference type="SUPFAM" id="SSF56219">
    <property type="entry name" value="DNase I-like"/>
    <property type="match status" value="1"/>
</dbReference>
<dbReference type="PANTHER" id="PTHR42834:SF1">
    <property type="entry name" value="ENDONUCLEASE_EXONUCLEASE_PHOSPHATASE FAMILY PROTEIN (AFU_ORTHOLOGUE AFUA_3G09210)"/>
    <property type="match status" value="1"/>
</dbReference>
<proteinExistence type="predicted"/>
<dbReference type="Gene3D" id="2.150.10.10">
    <property type="entry name" value="Serralysin-like metalloprotease, C-terminal"/>
    <property type="match status" value="1"/>
</dbReference>